<dbReference type="SUPFAM" id="SSF51338">
    <property type="entry name" value="Composite domain of metallo-dependent hydrolases"/>
    <property type="match status" value="1"/>
</dbReference>
<dbReference type="Proteomes" id="UP000003836">
    <property type="component" value="Unassembled WGS sequence"/>
</dbReference>
<keyword evidence="5" id="KW-1185">Reference proteome</keyword>
<gene>
    <name evidence="4" type="ORF">VITU9109_18438</name>
</gene>
<protein>
    <submittedName>
        <fullName evidence="4">Chlorohydrolase/deaminase family protein</fullName>
    </submittedName>
</protein>
<dbReference type="InterPro" id="IPR032466">
    <property type="entry name" value="Metal_Hydrolase"/>
</dbReference>
<dbReference type="InterPro" id="IPR011059">
    <property type="entry name" value="Metal-dep_hydrolase_composite"/>
</dbReference>
<comment type="caution">
    <text evidence="4">The sequence shown here is derived from an EMBL/GenBank/DDBJ whole genome shotgun (WGS) entry which is preliminary data.</text>
</comment>
<evidence type="ECO:0000256" key="1">
    <source>
        <dbReference type="ARBA" id="ARBA00006745"/>
    </source>
</evidence>
<dbReference type="PANTHER" id="PTHR43794">
    <property type="entry name" value="AMINOHYDROLASE SSNA-RELATED"/>
    <property type="match status" value="1"/>
</dbReference>
<dbReference type="Gene3D" id="2.30.40.10">
    <property type="entry name" value="Urease, subunit C, domain 1"/>
    <property type="match status" value="1"/>
</dbReference>
<comment type="similarity">
    <text evidence="1">Belongs to the metallo-dependent hydrolases superfamily. ATZ/TRZ family.</text>
</comment>
<accession>A0ABN0DE81</accession>
<sequence>MQLTGQTIAPSKEGGMIQEKFTIPFTTGVAMSIKRTLIASAIASLGLFSLQASAAEKADLMITDAMVLTMNQDKTVYEKGTVVVKGNQIIAVGDQSLEKQYQAKKVLDVDGDIVMPGLINTHTHVSMTVFRSLADDVPDRLHRYIFPLEAKLVSRDMVRIGANLGNVEMVKGGVTTYADMYYFEDEVAKTVDKIGMRAILGETVIKFPVADAANADEGIQYALNFIKEYKDHPRITPAFAPHAPYTNTTETLQKVAKLSLEHDVPVMIHLAESHREEEKIAERSDGLSPVQYMHSIGALNKNLVGAHMILVDDEDIKLVKEADMGVAHNMSANIKSAKGVSPALKMYDEEVRIGLGTDGPMSGNTLSTIDEFNQVAKVHKLVNKDRAAMPPIKVIDMATMGAAKALHMEDKIGSLEAGKLADIIVIDTKAPNMVPVYNPYSALVYSANSGNVRHSIVDGNVLMQDREMLTVDEEAIRKEALEFTKVVRETVIKSGEVVQ</sequence>
<proteinExistence type="inferred from homology"/>
<organism evidence="4 5">
    <name type="scientific">Vibrio tubiashii ATCC 19109</name>
    <dbReference type="NCBI Taxonomy" id="1051646"/>
    <lineage>
        <taxon>Bacteria</taxon>
        <taxon>Pseudomonadati</taxon>
        <taxon>Pseudomonadota</taxon>
        <taxon>Gammaproteobacteria</taxon>
        <taxon>Vibrionales</taxon>
        <taxon>Vibrionaceae</taxon>
        <taxon>Vibrio</taxon>
        <taxon>Vibrio oreintalis group</taxon>
    </lineage>
</organism>
<keyword evidence="2" id="KW-0378">Hydrolase</keyword>
<feature type="domain" description="Amidohydrolase-related" evidence="3">
    <location>
        <begin position="113"/>
        <end position="461"/>
    </location>
</feature>
<reference evidence="4 5" key="1">
    <citation type="journal article" date="2012" name="Int. J. Syst. Evol. Microbiol.">
        <title>Vibrio caribbeanicus sp. nov., isolated from the marine sponge Scleritoderma cyanea.</title>
        <authorList>
            <person name="Hoffmann M."/>
            <person name="Monday S.R."/>
            <person name="Allard M.W."/>
            <person name="Strain E.A."/>
            <person name="Whittaker P."/>
            <person name="Naum M."/>
            <person name="McCarthy P.J."/>
            <person name="Lopez J.V."/>
            <person name="Fischer M."/>
            <person name="Brown E.W."/>
        </authorList>
    </citation>
    <scope>NUCLEOTIDE SEQUENCE [LARGE SCALE GENOMIC DNA]</scope>
    <source>
        <strain evidence="4 5">ATCC 19109</strain>
    </source>
</reference>
<evidence type="ECO:0000313" key="4">
    <source>
        <dbReference type="EMBL" id="EGU53139.1"/>
    </source>
</evidence>
<evidence type="ECO:0000256" key="2">
    <source>
        <dbReference type="ARBA" id="ARBA00022801"/>
    </source>
</evidence>
<dbReference type="SUPFAM" id="SSF51556">
    <property type="entry name" value="Metallo-dependent hydrolases"/>
    <property type="match status" value="1"/>
</dbReference>
<evidence type="ECO:0000313" key="5">
    <source>
        <dbReference type="Proteomes" id="UP000003836"/>
    </source>
</evidence>
<dbReference type="InterPro" id="IPR006680">
    <property type="entry name" value="Amidohydro-rel"/>
</dbReference>
<dbReference type="CDD" id="cd01298">
    <property type="entry name" value="ATZ_TRZ_like"/>
    <property type="match status" value="1"/>
</dbReference>
<dbReference type="Gene3D" id="3.20.20.140">
    <property type="entry name" value="Metal-dependent hydrolases"/>
    <property type="match status" value="1"/>
</dbReference>
<dbReference type="PANTHER" id="PTHR43794:SF11">
    <property type="entry name" value="AMIDOHYDROLASE-RELATED DOMAIN-CONTAINING PROTEIN"/>
    <property type="match status" value="1"/>
</dbReference>
<dbReference type="EMBL" id="AFWI01000163">
    <property type="protein sequence ID" value="EGU53139.1"/>
    <property type="molecule type" value="Genomic_DNA"/>
</dbReference>
<name>A0ABN0DE81_9VIBR</name>
<evidence type="ECO:0000259" key="3">
    <source>
        <dbReference type="Pfam" id="PF01979"/>
    </source>
</evidence>
<dbReference type="Pfam" id="PF01979">
    <property type="entry name" value="Amidohydro_1"/>
    <property type="match status" value="1"/>
</dbReference>
<dbReference type="InterPro" id="IPR050287">
    <property type="entry name" value="MTA/SAH_deaminase"/>
</dbReference>